<keyword evidence="1" id="KW-0175">Coiled coil</keyword>
<proteinExistence type="predicted"/>
<evidence type="ECO:0000256" key="2">
    <source>
        <dbReference type="SAM" id="MobiDB-lite"/>
    </source>
</evidence>
<protein>
    <submittedName>
        <fullName evidence="3">(salmon louse) hypothetical protein</fullName>
    </submittedName>
</protein>
<keyword evidence="4" id="KW-1185">Reference proteome</keyword>
<accession>A0A7R8H3U3</accession>
<name>A0A7R8H3U3_LEPSM</name>
<feature type="coiled-coil region" evidence="1">
    <location>
        <begin position="151"/>
        <end position="178"/>
    </location>
</feature>
<gene>
    <name evidence="3" type="ORF">LSAA_5364</name>
</gene>
<organism evidence="3 4">
    <name type="scientific">Lepeophtheirus salmonis</name>
    <name type="common">Salmon louse</name>
    <name type="synonym">Caligus salmonis</name>
    <dbReference type="NCBI Taxonomy" id="72036"/>
    <lineage>
        <taxon>Eukaryota</taxon>
        <taxon>Metazoa</taxon>
        <taxon>Ecdysozoa</taxon>
        <taxon>Arthropoda</taxon>
        <taxon>Crustacea</taxon>
        <taxon>Multicrustacea</taxon>
        <taxon>Hexanauplia</taxon>
        <taxon>Copepoda</taxon>
        <taxon>Siphonostomatoida</taxon>
        <taxon>Caligidae</taxon>
        <taxon>Lepeophtheirus</taxon>
    </lineage>
</organism>
<feature type="region of interest" description="Disordered" evidence="2">
    <location>
        <begin position="1"/>
        <end position="21"/>
    </location>
</feature>
<dbReference type="AlphaFoldDB" id="A0A7R8H3U3"/>
<reference evidence="3" key="1">
    <citation type="submission" date="2021-02" db="EMBL/GenBank/DDBJ databases">
        <authorList>
            <person name="Bekaert M."/>
        </authorList>
    </citation>
    <scope>NUCLEOTIDE SEQUENCE</scope>
    <source>
        <strain evidence="3">IoA-00</strain>
    </source>
</reference>
<dbReference type="OrthoDB" id="421226at2759"/>
<dbReference type="Proteomes" id="UP000675881">
    <property type="component" value="Chromosome 14"/>
</dbReference>
<evidence type="ECO:0000256" key="1">
    <source>
        <dbReference type="SAM" id="Coils"/>
    </source>
</evidence>
<evidence type="ECO:0000313" key="3">
    <source>
        <dbReference type="EMBL" id="CAF2848934.1"/>
    </source>
</evidence>
<feature type="compositionally biased region" description="Polar residues" evidence="2">
    <location>
        <begin position="1"/>
        <end position="11"/>
    </location>
</feature>
<dbReference type="EMBL" id="HG994593">
    <property type="protein sequence ID" value="CAF2848934.1"/>
    <property type="molecule type" value="Genomic_DNA"/>
</dbReference>
<evidence type="ECO:0000313" key="4">
    <source>
        <dbReference type="Proteomes" id="UP000675881"/>
    </source>
</evidence>
<sequence>MSNKSVLNSAHNGHEDSSGIFVVTSSQESQYKFDNSASAAVAALHKVNKSSLDTSGEAKGLSTISIKQRSKSLAYESDKLQTETFLPNGPLILTETSTSYRDQSVESLRSRSGSKQSLLQISWKYSSNHHKFRSPVGSLTASVRDSTKMDKKQREIRKKDLRQKLDRWDRKNGKALDRAQGKRVSYRTCTKGGIPHL</sequence>